<dbReference type="WBParaSite" id="nRc.2.0.1.t44467-RA">
    <property type="protein sequence ID" value="nRc.2.0.1.t44467-RA"/>
    <property type="gene ID" value="nRc.2.0.1.g44467"/>
</dbReference>
<dbReference type="AlphaFoldDB" id="A0A915L076"/>
<sequence>MQTTTKTVPRRVFKRFLAVKKRNYVAATIAKFPRKIKGRVKMRIMEILLQAEEETEVLLQNE</sequence>
<name>A0A915L076_ROMCU</name>
<organism evidence="1 2">
    <name type="scientific">Romanomermis culicivorax</name>
    <name type="common">Nematode worm</name>
    <dbReference type="NCBI Taxonomy" id="13658"/>
    <lineage>
        <taxon>Eukaryota</taxon>
        <taxon>Metazoa</taxon>
        <taxon>Ecdysozoa</taxon>
        <taxon>Nematoda</taxon>
        <taxon>Enoplea</taxon>
        <taxon>Dorylaimia</taxon>
        <taxon>Mermithida</taxon>
        <taxon>Mermithoidea</taxon>
        <taxon>Mermithidae</taxon>
        <taxon>Romanomermis</taxon>
    </lineage>
</organism>
<reference evidence="2" key="1">
    <citation type="submission" date="2022-11" db="UniProtKB">
        <authorList>
            <consortium name="WormBaseParasite"/>
        </authorList>
    </citation>
    <scope>IDENTIFICATION</scope>
</reference>
<keyword evidence="1" id="KW-1185">Reference proteome</keyword>
<accession>A0A915L076</accession>
<proteinExistence type="predicted"/>
<protein>
    <submittedName>
        <fullName evidence="2">Uncharacterized protein</fullName>
    </submittedName>
</protein>
<evidence type="ECO:0000313" key="2">
    <source>
        <dbReference type="WBParaSite" id="nRc.2.0.1.t44467-RA"/>
    </source>
</evidence>
<evidence type="ECO:0000313" key="1">
    <source>
        <dbReference type="Proteomes" id="UP000887565"/>
    </source>
</evidence>
<dbReference type="Proteomes" id="UP000887565">
    <property type="component" value="Unplaced"/>
</dbReference>